<protein>
    <submittedName>
        <fullName evidence="3">Serine hydrolase</fullName>
    </submittedName>
</protein>
<dbReference type="Pfam" id="PF00144">
    <property type="entry name" value="Beta-lactamase"/>
    <property type="match status" value="1"/>
</dbReference>
<keyword evidence="4" id="KW-1185">Reference proteome</keyword>
<name>A0A1K0GTB1_9ACTN</name>
<dbReference type="SUPFAM" id="SSF56601">
    <property type="entry name" value="beta-lactamase/transpeptidase-like"/>
    <property type="match status" value="1"/>
</dbReference>
<evidence type="ECO:0000313" key="3">
    <source>
        <dbReference type="EMBL" id="OJF12523.1"/>
    </source>
</evidence>
<dbReference type="PANTHER" id="PTHR46825">
    <property type="entry name" value="D-ALANYL-D-ALANINE-CARBOXYPEPTIDASE/ENDOPEPTIDASE AMPH"/>
    <property type="match status" value="1"/>
</dbReference>
<dbReference type="GO" id="GO:0016787">
    <property type="term" value="F:hydrolase activity"/>
    <property type="evidence" value="ECO:0007669"/>
    <property type="project" value="UniProtKB-KW"/>
</dbReference>
<dbReference type="AlphaFoldDB" id="A0A1K0GTB1"/>
<evidence type="ECO:0000313" key="4">
    <source>
        <dbReference type="Proteomes" id="UP000182486"/>
    </source>
</evidence>
<comment type="caution">
    <text evidence="3">The sequence shown here is derived from an EMBL/GenBank/DDBJ whole genome shotgun (WGS) entry which is preliminary data.</text>
</comment>
<dbReference type="Proteomes" id="UP000182486">
    <property type="component" value="Unassembled WGS sequence"/>
</dbReference>
<dbReference type="InterPro" id="IPR012338">
    <property type="entry name" value="Beta-lactam/transpept-like"/>
</dbReference>
<dbReference type="Gene3D" id="3.40.710.10">
    <property type="entry name" value="DD-peptidase/beta-lactamase superfamily"/>
    <property type="match status" value="1"/>
</dbReference>
<dbReference type="InterPro" id="IPR001466">
    <property type="entry name" value="Beta-lactam-related"/>
</dbReference>
<evidence type="ECO:0000259" key="2">
    <source>
        <dbReference type="Pfam" id="PF00144"/>
    </source>
</evidence>
<proteinExistence type="predicted"/>
<reference evidence="3 4" key="1">
    <citation type="submission" date="2016-09" db="EMBL/GenBank/DDBJ databases">
        <title>Couchioplanes caeruleus draft genome sequence.</title>
        <authorList>
            <person name="Sheehan J."/>
            <person name="Caffrey P."/>
        </authorList>
    </citation>
    <scope>NUCLEOTIDE SEQUENCE [LARGE SCALE GENOMIC DNA]</scope>
    <source>
        <strain evidence="3 4">DSM 43634</strain>
    </source>
</reference>
<dbReference type="PANTHER" id="PTHR46825:SF7">
    <property type="entry name" value="D-ALANYL-D-ALANINE CARBOXYPEPTIDASE"/>
    <property type="match status" value="1"/>
</dbReference>
<accession>A0A1K0GTB1</accession>
<feature type="region of interest" description="Disordered" evidence="1">
    <location>
        <begin position="241"/>
        <end position="263"/>
    </location>
</feature>
<dbReference type="EMBL" id="MEIA01000215">
    <property type="protein sequence ID" value="OJF12523.1"/>
    <property type="molecule type" value="Genomic_DNA"/>
</dbReference>
<feature type="domain" description="Beta-lactamase-related" evidence="2">
    <location>
        <begin position="58"/>
        <end position="380"/>
    </location>
</feature>
<dbReference type="InterPro" id="IPR050491">
    <property type="entry name" value="AmpC-like"/>
</dbReference>
<keyword evidence="3" id="KW-0378">Hydrolase</keyword>
<gene>
    <name evidence="3" type="ORF">BG844_20135</name>
</gene>
<sequence length="391" mass="41739">MYRRHPLPPTDLSGARRPSRAARTLTALAAVGGLALAGVAPAAPAHAGKPFGAVEADLNRLVAEQGFPAALVNVRGRDGETRDLTAGVAELGKRRKPPVDGRVRIGSNTKTFVAVVVLQLVDEGKIKLDDSVETYLPGLLRGDGIDGRQITVRQMLQHTSGLPDYSHHIRDYRSTYFEPRDLLDVALAHKAGPTQWRYSNTNYVVAGLLVQKVTGRPIAEEITRRIIKPLKLRDTYFPAQGDKTIQGRHPHGYQADEAGTPRDVTEMDPSVAWTAGQMIASPSDLNRFFAALLSGKLLAPAQMEQMRTTVPAIQPGLPAGSRYGLGLLSKPLPCGGIYWGHGGDIDGYETRGGVTDDGRGVSLVVTVSPSGPNALGAVAAVEEAVATTLCR</sequence>
<dbReference type="RefSeq" id="WP_071806888.1">
    <property type="nucleotide sequence ID" value="NZ_MEIA01000215.1"/>
</dbReference>
<organism evidence="3 4">
    <name type="scientific">Couchioplanes caeruleus subsp. caeruleus</name>
    <dbReference type="NCBI Taxonomy" id="56427"/>
    <lineage>
        <taxon>Bacteria</taxon>
        <taxon>Bacillati</taxon>
        <taxon>Actinomycetota</taxon>
        <taxon>Actinomycetes</taxon>
        <taxon>Micromonosporales</taxon>
        <taxon>Micromonosporaceae</taxon>
        <taxon>Couchioplanes</taxon>
    </lineage>
</organism>
<evidence type="ECO:0000256" key="1">
    <source>
        <dbReference type="SAM" id="MobiDB-lite"/>
    </source>
</evidence>